<keyword evidence="1" id="KW-0436">Ligase</keyword>
<evidence type="ECO:0000256" key="2">
    <source>
        <dbReference type="ARBA" id="ARBA00022741"/>
    </source>
</evidence>
<dbReference type="RefSeq" id="WP_005349612.1">
    <property type="nucleotide sequence ID" value="NZ_APVG01000010.1"/>
</dbReference>
<dbReference type="EMBL" id="APVG01000010">
    <property type="protein sequence ID" value="ENY72860.1"/>
    <property type="molecule type" value="Genomic_DNA"/>
</dbReference>
<sequence length="418" mass="46617">MNTKPGLLVLSHQLLSMVAPLLQSLSAQGMECYVLSSRSARGMTPPWLNQVAKVEITQGYALTEADVTACIARLQSKTHLVGCLSVWDGYRNLMASANRMLGAVDLQEETVQLLRDKYRMRQRLLECGLSRISTRLLTRSSFQALVEPDRYFIKPRVGLASLGAFRASTLSDPDALLPLWQAACNDDAYAGVFSGEPEFIIEDLIEGQECCFEVTLNDGIATVHGIHEKLDVLQQRFTVLENACVCPPRSLCEEVQTQGTRYVSACLSALGATTGLFHVEAKYHPSLGWELIEINPRVGGAYILDSIKHHAGVDLLTHWIALLQGKPLPTPPAPLRRSFFRVFFGQAGRTVQHLQRGVTPGEARVLDERLFIQEGETLPQVEREIFIGQVLWDITHLPPEQHEAFFTASQQHFHVEYQ</sequence>
<reference evidence="6 7" key="1">
    <citation type="journal article" date="2013" name="Genome Announc.">
        <title>Draft Genome Sequence of the Aeromonas diversa Type Strain.</title>
        <authorList>
            <person name="Farfan M."/>
            <person name="Spataro N."/>
            <person name="Sanglas A."/>
            <person name="Albarral V."/>
            <person name="Loren J.G."/>
            <person name="Bosch E."/>
            <person name="Fuste M.C."/>
        </authorList>
    </citation>
    <scope>NUCLEOTIDE SEQUENCE [LARGE SCALE GENOMIC DNA]</scope>
    <source>
        <strain evidence="6 7">2478-85</strain>
    </source>
</reference>
<gene>
    <name evidence="6" type="ORF">G114_05520</name>
</gene>
<dbReference type="Gene3D" id="3.30.470.20">
    <property type="entry name" value="ATP-grasp fold, B domain"/>
    <property type="match status" value="1"/>
</dbReference>
<dbReference type="PATRIC" id="fig|1268237.3.peg.1087"/>
<dbReference type="Pfam" id="PF13535">
    <property type="entry name" value="ATP-grasp_4"/>
    <property type="match status" value="1"/>
</dbReference>
<evidence type="ECO:0000259" key="5">
    <source>
        <dbReference type="PROSITE" id="PS50975"/>
    </source>
</evidence>
<dbReference type="GO" id="GO:0046872">
    <property type="term" value="F:metal ion binding"/>
    <property type="evidence" value="ECO:0007669"/>
    <property type="project" value="InterPro"/>
</dbReference>
<dbReference type="eggNOG" id="COG0458">
    <property type="taxonomic scope" value="Bacteria"/>
</dbReference>
<evidence type="ECO:0000313" key="7">
    <source>
        <dbReference type="Proteomes" id="UP000023775"/>
    </source>
</evidence>
<dbReference type="PROSITE" id="PS50975">
    <property type="entry name" value="ATP_GRASP"/>
    <property type="match status" value="1"/>
</dbReference>
<protein>
    <recommendedName>
        <fullName evidence="5">ATP-grasp domain-containing protein</fullName>
    </recommendedName>
</protein>
<dbReference type="AlphaFoldDB" id="N9U3F5"/>
<dbReference type="GO" id="GO:0016874">
    <property type="term" value="F:ligase activity"/>
    <property type="evidence" value="ECO:0007669"/>
    <property type="project" value="UniProtKB-KW"/>
</dbReference>
<dbReference type="GO" id="GO:0005524">
    <property type="term" value="F:ATP binding"/>
    <property type="evidence" value="ECO:0007669"/>
    <property type="project" value="UniProtKB-UniRule"/>
</dbReference>
<evidence type="ECO:0000256" key="4">
    <source>
        <dbReference type="PROSITE-ProRule" id="PRU00409"/>
    </source>
</evidence>
<accession>N9U3F5</accession>
<name>N9U3F5_9GAMM</name>
<evidence type="ECO:0000256" key="1">
    <source>
        <dbReference type="ARBA" id="ARBA00022598"/>
    </source>
</evidence>
<keyword evidence="7" id="KW-1185">Reference proteome</keyword>
<dbReference type="SUPFAM" id="SSF56059">
    <property type="entry name" value="Glutathione synthetase ATP-binding domain-like"/>
    <property type="match status" value="1"/>
</dbReference>
<proteinExistence type="predicted"/>
<dbReference type="InterPro" id="IPR011761">
    <property type="entry name" value="ATP-grasp"/>
</dbReference>
<keyword evidence="2 4" id="KW-0547">Nucleotide-binding</keyword>
<dbReference type="OrthoDB" id="9803907at2"/>
<keyword evidence="3 4" id="KW-0067">ATP-binding</keyword>
<evidence type="ECO:0000256" key="3">
    <source>
        <dbReference type="ARBA" id="ARBA00022840"/>
    </source>
</evidence>
<comment type="caution">
    <text evidence="6">The sequence shown here is derived from an EMBL/GenBank/DDBJ whole genome shotgun (WGS) entry which is preliminary data.</text>
</comment>
<dbReference type="PANTHER" id="PTHR43585">
    <property type="entry name" value="FUMIPYRROLE BIOSYNTHESIS PROTEIN C"/>
    <property type="match status" value="1"/>
</dbReference>
<dbReference type="InterPro" id="IPR052032">
    <property type="entry name" value="ATP-dep_AA_Ligase"/>
</dbReference>
<feature type="domain" description="ATP-grasp" evidence="5">
    <location>
        <begin position="121"/>
        <end position="324"/>
    </location>
</feature>
<dbReference type="Proteomes" id="UP000023775">
    <property type="component" value="Unassembled WGS sequence"/>
</dbReference>
<organism evidence="6 7">
    <name type="scientific">Aeromonas diversa CDC 2478-85</name>
    <dbReference type="NCBI Taxonomy" id="1268237"/>
    <lineage>
        <taxon>Bacteria</taxon>
        <taxon>Pseudomonadati</taxon>
        <taxon>Pseudomonadota</taxon>
        <taxon>Gammaproteobacteria</taxon>
        <taxon>Aeromonadales</taxon>
        <taxon>Aeromonadaceae</taxon>
        <taxon>Aeromonas</taxon>
    </lineage>
</organism>
<dbReference type="PANTHER" id="PTHR43585:SF2">
    <property type="entry name" value="ATP-GRASP ENZYME FSQD"/>
    <property type="match status" value="1"/>
</dbReference>
<evidence type="ECO:0000313" key="6">
    <source>
        <dbReference type="EMBL" id="ENY72860.1"/>
    </source>
</evidence>